<dbReference type="Pfam" id="PF01965">
    <property type="entry name" value="DJ-1_PfpI"/>
    <property type="match status" value="1"/>
</dbReference>
<keyword evidence="5" id="KW-1185">Reference proteome</keyword>
<feature type="domain" description="HTH araC/xylS-type" evidence="3">
    <location>
        <begin position="231"/>
        <end position="321"/>
    </location>
</feature>
<dbReference type="InterPro" id="IPR002818">
    <property type="entry name" value="DJ-1/PfpI"/>
</dbReference>
<reference evidence="4 5" key="1">
    <citation type="submission" date="2024-04" db="EMBL/GenBank/DDBJ databases">
        <title>Novel species of the genus Ideonella isolated from streams.</title>
        <authorList>
            <person name="Lu H."/>
        </authorList>
    </citation>
    <scope>NUCLEOTIDE SEQUENCE [LARGE SCALE GENOMIC DNA]</scope>
    <source>
        <strain evidence="4 5">DXS22W</strain>
    </source>
</reference>
<dbReference type="Gene3D" id="3.40.50.880">
    <property type="match status" value="1"/>
</dbReference>
<dbReference type="Pfam" id="PF12833">
    <property type="entry name" value="HTH_18"/>
    <property type="match status" value="1"/>
</dbReference>
<dbReference type="RefSeq" id="WP_341413189.1">
    <property type="nucleotide sequence ID" value="NZ_JBBUTH010000011.1"/>
</dbReference>
<dbReference type="PROSITE" id="PS01124">
    <property type="entry name" value="HTH_ARAC_FAMILY_2"/>
    <property type="match status" value="1"/>
</dbReference>
<proteinExistence type="predicted"/>
<dbReference type="InterPro" id="IPR052158">
    <property type="entry name" value="INH-QAR"/>
</dbReference>
<organism evidence="4 5">
    <name type="scientific">Pseudaquabacterium inlustre</name>
    <dbReference type="NCBI Taxonomy" id="2984192"/>
    <lineage>
        <taxon>Bacteria</taxon>
        <taxon>Pseudomonadati</taxon>
        <taxon>Pseudomonadota</taxon>
        <taxon>Betaproteobacteria</taxon>
        <taxon>Burkholderiales</taxon>
        <taxon>Sphaerotilaceae</taxon>
        <taxon>Pseudaquabacterium</taxon>
    </lineage>
</organism>
<protein>
    <submittedName>
        <fullName evidence="4">Helix-turn-helix domain-containing protein</fullName>
    </submittedName>
</protein>
<dbReference type="SUPFAM" id="SSF52317">
    <property type="entry name" value="Class I glutamine amidotransferase-like"/>
    <property type="match status" value="1"/>
</dbReference>
<name>A0ABU9CNQ8_9BURK</name>
<dbReference type="InterPro" id="IPR018060">
    <property type="entry name" value="HTH_AraC"/>
</dbReference>
<evidence type="ECO:0000259" key="3">
    <source>
        <dbReference type="PROSITE" id="PS01124"/>
    </source>
</evidence>
<dbReference type="SMART" id="SM00342">
    <property type="entry name" value="HTH_ARAC"/>
    <property type="match status" value="1"/>
</dbReference>
<dbReference type="Gene3D" id="1.10.10.60">
    <property type="entry name" value="Homeodomain-like"/>
    <property type="match status" value="1"/>
</dbReference>
<gene>
    <name evidence="4" type="ORF">AACH10_24585</name>
</gene>
<evidence type="ECO:0000256" key="1">
    <source>
        <dbReference type="ARBA" id="ARBA00023015"/>
    </source>
</evidence>
<comment type="caution">
    <text evidence="4">The sequence shown here is derived from an EMBL/GenBank/DDBJ whole genome shotgun (WGS) entry which is preliminary data.</text>
</comment>
<dbReference type="SUPFAM" id="SSF46689">
    <property type="entry name" value="Homeodomain-like"/>
    <property type="match status" value="1"/>
</dbReference>
<evidence type="ECO:0000313" key="5">
    <source>
        <dbReference type="Proteomes" id="UP001365405"/>
    </source>
</evidence>
<dbReference type="PANTHER" id="PTHR43130">
    <property type="entry name" value="ARAC-FAMILY TRANSCRIPTIONAL REGULATOR"/>
    <property type="match status" value="1"/>
</dbReference>
<evidence type="ECO:0000256" key="2">
    <source>
        <dbReference type="ARBA" id="ARBA00023163"/>
    </source>
</evidence>
<dbReference type="Proteomes" id="UP001365405">
    <property type="component" value="Unassembled WGS sequence"/>
</dbReference>
<dbReference type="InterPro" id="IPR009057">
    <property type="entry name" value="Homeodomain-like_sf"/>
</dbReference>
<accession>A0ABU9CNQ8</accession>
<evidence type="ECO:0000313" key="4">
    <source>
        <dbReference type="EMBL" id="MEK8053458.1"/>
    </source>
</evidence>
<sequence length="321" mass="34694">MIDVLFVVLPDTLLLDLAGPAEAFRLANQALARRGRPAAFRLRYAGPAPQARSSVGLMLAELEPLPESFNRPTWAVLLGRPGEAPRVLQRQRAWLATRQWLVRQVAPVLADDGSAHRLMTVCVGALLAADAGLLAGRRCTTHHELLDDLAQIAPTALVQANQVWVEDGALFTSAGITAGIDLALHCIARECGDALAASVAQVMVTATRRTAAAPQLSPLLAFRDHLHPAVHRVQEAVAERPAETWSADALAAVAHVTPRHLARLFRQHTGLSPRDYVEHVRASLARQALARGASAPQAAAFAGFRNDRQWRRARGRTQHAP</sequence>
<dbReference type="InterPro" id="IPR029062">
    <property type="entry name" value="Class_I_gatase-like"/>
</dbReference>
<keyword evidence="2" id="KW-0804">Transcription</keyword>
<dbReference type="EMBL" id="JBBUTH010000011">
    <property type="protein sequence ID" value="MEK8053458.1"/>
    <property type="molecule type" value="Genomic_DNA"/>
</dbReference>
<dbReference type="PANTHER" id="PTHR43130:SF3">
    <property type="entry name" value="HTH-TYPE TRANSCRIPTIONAL REGULATOR RV1931C"/>
    <property type="match status" value="1"/>
</dbReference>
<keyword evidence="1" id="KW-0805">Transcription regulation</keyword>